<accession>A0ABM1EYA8</accession>
<reference evidence="2" key="1">
    <citation type="submission" date="2025-08" db="UniProtKB">
        <authorList>
            <consortium name="RefSeq"/>
        </authorList>
    </citation>
    <scope>IDENTIFICATION</scope>
</reference>
<keyword evidence="1" id="KW-1185">Reference proteome</keyword>
<protein>
    <submittedName>
        <fullName evidence="2">Uncharacterized protein LOC106817048</fullName>
    </submittedName>
</protein>
<evidence type="ECO:0000313" key="1">
    <source>
        <dbReference type="Proteomes" id="UP000695022"/>
    </source>
</evidence>
<evidence type="ECO:0000313" key="2">
    <source>
        <dbReference type="RefSeq" id="XP_014677179.1"/>
    </source>
</evidence>
<dbReference type="Proteomes" id="UP000695022">
    <property type="component" value="Unplaced"/>
</dbReference>
<proteinExistence type="predicted"/>
<gene>
    <name evidence="2" type="primary">LOC106817048</name>
</gene>
<sequence>MEHEGLAPFSLNPSDNVSTRWERWVRRLNNFLVAKDITDGGRQRAMLLHYAGEDVFELADSVGVLEDDDYAAVKTKLTRYFAPKRNVEFEVFTFRQASQKSEETLDQFHARLQSLSKNCEFADKGKEIKSQIIQKCQLQKVRDKGLCEPTFTLEQLLTYGRTVESTRHHSQAIASGSGPAAVNVMKTSESR</sequence>
<organism evidence="1 2">
    <name type="scientific">Priapulus caudatus</name>
    <name type="common">Priapulid worm</name>
    <dbReference type="NCBI Taxonomy" id="37621"/>
    <lineage>
        <taxon>Eukaryota</taxon>
        <taxon>Metazoa</taxon>
        <taxon>Ecdysozoa</taxon>
        <taxon>Scalidophora</taxon>
        <taxon>Priapulida</taxon>
        <taxon>Priapulimorpha</taxon>
        <taxon>Priapulimorphida</taxon>
        <taxon>Priapulidae</taxon>
        <taxon>Priapulus</taxon>
    </lineage>
</organism>
<dbReference type="GeneID" id="106817048"/>
<dbReference type="PANTHER" id="PTHR33198">
    <property type="entry name" value="ANK_REP_REGION DOMAIN-CONTAINING PROTEIN-RELATED"/>
    <property type="match status" value="1"/>
</dbReference>
<dbReference type="PANTHER" id="PTHR33198:SF20">
    <property type="entry name" value="RETROTRANSPOSON GAG DOMAIN-CONTAINING PROTEIN"/>
    <property type="match status" value="1"/>
</dbReference>
<feature type="non-terminal residue" evidence="2">
    <location>
        <position position="191"/>
    </location>
</feature>
<dbReference type="RefSeq" id="XP_014677179.1">
    <property type="nucleotide sequence ID" value="XM_014821693.1"/>
</dbReference>
<name>A0ABM1EYA8_PRICU</name>